<proteinExistence type="inferred from homology"/>
<feature type="binding site" evidence="9">
    <location>
        <position position="160"/>
    </location>
    <ligand>
        <name>Zn(2+)</name>
        <dbReference type="ChEBI" id="CHEBI:29105"/>
    </ligand>
</feature>
<evidence type="ECO:0000313" key="12">
    <source>
        <dbReference type="Proteomes" id="UP000075613"/>
    </source>
</evidence>
<comment type="function">
    <text evidence="9">Functions in complex with FlhD as a master transcriptional regulator that regulates transcription of several flagellar and non-flagellar operons by binding to their promoter region. Activates expression of class 2 flagellar genes, including fliA, which is a flagellum-specific sigma factor that turns on the class 3 genes. Also regulates genes whose products function in a variety of physiological pathways.</text>
</comment>
<sequence>MASKSVVLEVREITLAIELIGLGARLQLLEAETSLSRDRLIRLYKELKGVSPPKGMLPFSTDWFMTWQPNFHSSLFYNIYRFMADHGGCHAIESIVKSYRLYLEHVQLHDDEPVLSLTRAWTLVRFFDSGMLQMSACRRCSGHFVAHAHDPQHAFVCGLCQPPSRAGKTKKAAQTRAGRQIAVPGVPALSPHMVEARAQEARCTASALETLETVEL</sequence>
<dbReference type="HAMAP" id="MF_01891">
    <property type="entry name" value="FhlC"/>
    <property type="match status" value="1"/>
</dbReference>
<evidence type="ECO:0000256" key="2">
    <source>
        <dbReference type="ARBA" id="ARBA00022723"/>
    </source>
</evidence>
<dbReference type="InterPro" id="IPR007944">
    <property type="entry name" value="FlhC"/>
</dbReference>
<gene>
    <name evidence="9" type="primary">flhC</name>
    <name evidence="11" type="ORF">CI15_05515</name>
</gene>
<evidence type="ECO:0000256" key="3">
    <source>
        <dbReference type="ARBA" id="ARBA00022795"/>
    </source>
</evidence>
<evidence type="ECO:0000256" key="5">
    <source>
        <dbReference type="ARBA" id="ARBA00023015"/>
    </source>
</evidence>
<organism evidence="11 12">
    <name type="scientific">Paraburkholderia monticola</name>
    <dbReference type="NCBI Taxonomy" id="1399968"/>
    <lineage>
        <taxon>Bacteria</taxon>
        <taxon>Pseudomonadati</taxon>
        <taxon>Pseudomonadota</taxon>
        <taxon>Betaproteobacteria</taxon>
        <taxon>Burkholderiales</taxon>
        <taxon>Burkholderiaceae</taxon>
        <taxon>Paraburkholderia</taxon>
    </lineage>
</organism>
<dbReference type="EMBL" id="LRBG01000004">
    <property type="protein sequence ID" value="KXU89653.1"/>
    <property type="molecule type" value="Genomic_DNA"/>
</dbReference>
<protein>
    <recommendedName>
        <fullName evidence="9 10">Flagellar transcriptional regulator FlhC</fullName>
    </recommendedName>
</protein>
<feature type="binding site" evidence="9">
    <location>
        <position position="140"/>
    </location>
    <ligand>
        <name>Zn(2+)</name>
        <dbReference type="ChEBI" id="CHEBI:29105"/>
    </ligand>
</feature>
<keyword evidence="6 9" id="KW-0238">DNA-binding</keyword>
<dbReference type="Pfam" id="PF05280">
    <property type="entry name" value="FlhC"/>
    <property type="match status" value="1"/>
</dbReference>
<evidence type="ECO:0000256" key="4">
    <source>
        <dbReference type="ARBA" id="ARBA00022833"/>
    </source>
</evidence>
<dbReference type="GO" id="GO:0003677">
    <property type="term" value="F:DNA binding"/>
    <property type="evidence" value="ECO:0007669"/>
    <property type="project" value="UniProtKB-UniRule"/>
</dbReference>
<keyword evidence="1 9" id="KW-0963">Cytoplasm</keyword>
<dbReference type="AlphaFoldDB" id="A0A149PX93"/>
<evidence type="ECO:0000256" key="8">
    <source>
        <dbReference type="ARBA" id="ARBA00023163"/>
    </source>
</evidence>
<dbReference type="GO" id="GO:0005737">
    <property type="term" value="C:cytoplasm"/>
    <property type="evidence" value="ECO:0007669"/>
    <property type="project" value="UniProtKB-SubCell"/>
</dbReference>
<evidence type="ECO:0000256" key="7">
    <source>
        <dbReference type="ARBA" id="ARBA00023159"/>
    </source>
</evidence>
<keyword evidence="8 9" id="KW-0804">Transcription</keyword>
<dbReference type="SUPFAM" id="SSF160930">
    <property type="entry name" value="FlhC-like"/>
    <property type="match status" value="1"/>
</dbReference>
<feature type="binding site" evidence="9">
    <location>
        <position position="157"/>
    </location>
    <ligand>
        <name>Zn(2+)</name>
        <dbReference type="ChEBI" id="CHEBI:29105"/>
    </ligand>
</feature>
<evidence type="ECO:0000256" key="9">
    <source>
        <dbReference type="HAMAP-Rule" id="MF_01891"/>
    </source>
</evidence>
<comment type="subcellular location">
    <subcellularLocation>
        <location evidence="9 10">Cytoplasm</location>
    </subcellularLocation>
</comment>
<dbReference type="GO" id="GO:0008270">
    <property type="term" value="F:zinc ion binding"/>
    <property type="evidence" value="ECO:0007669"/>
    <property type="project" value="UniProtKB-UniRule"/>
</dbReference>
<evidence type="ECO:0000256" key="6">
    <source>
        <dbReference type="ARBA" id="ARBA00023125"/>
    </source>
</evidence>
<dbReference type="PIRSF" id="PIRSF003159">
    <property type="entry name" value="FlhC"/>
    <property type="match status" value="1"/>
</dbReference>
<keyword evidence="5 9" id="KW-0805">Transcription regulation</keyword>
<comment type="cofactor">
    <cofactor evidence="9">
        <name>Zn(2+)</name>
        <dbReference type="ChEBI" id="CHEBI:29105"/>
    </cofactor>
    <text evidence="9">Binds 1 zinc ion per subunit.</text>
</comment>
<keyword evidence="2 9" id="KW-0479">Metal-binding</keyword>
<comment type="similarity">
    <text evidence="9 10">Belongs to the FlhC family.</text>
</comment>
<evidence type="ECO:0000313" key="11">
    <source>
        <dbReference type="EMBL" id="KXU89653.1"/>
    </source>
</evidence>
<keyword evidence="7 9" id="KW-0010">Activator</keyword>
<dbReference type="GO" id="GO:1902208">
    <property type="term" value="P:regulation of bacterial-type flagellum assembly"/>
    <property type="evidence" value="ECO:0007669"/>
    <property type="project" value="UniProtKB-UniRule"/>
</dbReference>
<accession>A0A149PX93</accession>
<dbReference type="OrthoDB" id="5570801at2"/>
<keyword evidence="3 9" id="KW-1005">Bacterial flagellum biogenesis</keyword>
<name>A0A149PX93_9BURK</name>
<feature type="binding site" evidence="9">
    <location>
        <position position="137"/>
    </location>
    <ligand>
        <name>Zn(2+)</name>
        <dbReference type="ChEBI" id="CHEBI:29105"/>
    </ligand>
</feature>
<evidence type="ECO:0000256" key="1">
    <source>
        <dbReference type="ARBA" id="ARBA00022490"/>
    </source>
</evidence>
<reference evidence="11 12" key="1">
    <citation type="journal article" date="2015" name="Int. J. Syst. Evol. Microbiol.">
        <title>Burkholderia monticola sp. nov., isolated from mountain soil.</title>
        <authorList>
            <person name="Baek I."/>
            <person name="Seo B."/>
            <person name="Lee I."/>
            <person name="Yi H."/>
            <person name="Chun J."/>
        </authorList>
    </citation>
    <scope>NUCLEOTIDE SEQUENCE [LARGE SCALE GENOMIC DNA]</scope>
    <source>
        <strain evidence="11 12">JC2948</strain>
    </source>
</reference>
<keyword evidence="12" id="KW-1185">Reference proteome</keyword>
<comment type="caution">
    <text evidence="11">The sequence shown here is derived from an EMBL/GenBank/DDBJ whole genome shotgun (WGS) entry which is preliminary data.</text>
</comment>
<dbReference type="RefSeq" id="WP_062125086.1">
    <property type="nucleotide sequence ID" value="NZ_LRBG01000004.1"/>
</dbReference>
<evidence type="ECO:0000256" key="10">
    <source>
        <dbReference type="PIRNR" id="PIRNR003159"/>
    </source>
</evidence>
<dbReference type="Proteomes" id="UP000075613">
    <property type="component" value="Unassembled WGS sequence"/>
</dbReference>
<keyword evidence="4 9" id="KW-0862">Zinc</keyword>
<dbReference type="GO" id="GO:0044781">
    <property type="term" value="P:bacterial-type flagellum organization"/>
    <property type="evidence" value="ECO:0007669"/>
    <property type="project" value="UniProtKB-KW"/>
</dbReference>
<comment type="subunit">
    <text evidence="9">Heterohexamer composed of two FlhC and four FlhD subunits. Each FlhC binds a FlhD dimer, forming a heterotrimer, and a hexamer assembles by dimerization of two heterotrimers.</text>
</comment>
<dbReference type="GO" id="GO:0045893">
    <property type="term" value="P:positive regulation of DNA-templated transcription"/>
    <property type="evidence" value="ECO:0007669"/>
    <property type="project" value="InterPro"/>
</dbReference>
<dbReference type="NCBIfam" id="NF009365">
    <property type="entry name" value="PRK12722.1"/>
    <property type="match status" value="1"/>
</dbReference>
<dbReference type="STRING" id="1399968.CI15_05515"/>